<reference evidence="2" key="1">
    <citation type="journal article" date="2020" name="Stud. Mycol.">
        <title>101 Dothideomycetes genomes: A test case for predicting lifestyles and emergence of pathogens.</title>
        <authorList>
            <person name="Haridas S."/>
            <person name="Albert R."/>
            <person name="Binder M."/>
            <person name="Bloem J."/>
            <person name="LaButti K."/>
            <person name="Salamov A."/>
            <person name="Andreopoulos B."/>
            <person name="Baker S."/>
            <person name="Barry K."/>
            <person name="Bills G."/>
            <person name="Bluhm B."/>
            <person name="Cannon C."/>
            <person name="Castanera R."/>
            <person name="Culley D."/>
            <person name="Daum C."/>
            <person name="Ezra D."/>
            <person name="Gonzalez J."/>
            <person name="Henrissat B."/>
            <person name="Kuo A."/>
            <person name="Liang C."/>
            <person name="Lipzen A."/>
            <person name="Lutzoni F."/>
            <person name="Magnuson J."/>
            <person name="Mondo S."/>
            <person name="Nolan M."/>
            <person name="Ohm R."/>
            <person name="Pangilinan J."/>
            <person name="Park H.-J."/>
            <person name="Ramirez L."/>
            <person name="Alfaro M."/>
            <person name="Sun H."/>
            <person name="Tritt A."/>
            <person name="Yoshinaga Y."/>
            <person name="Zwiers L.-H."/>
            <person name="Turgeon B."/>
            <person name="Goodwin S."/>
            <person name="Spatafora J."/>
            <person name="Crous P."/>
            <person name="Grigoriev I."/>
        </authorList>
    </citation>
    <scope>NUCLEOTIDE SEQUENCE [LARGE SCALE GENOMIC DNA]</scope>
    <source>
        <strain evidence="2">CECT 20119</strain>
    </source>
</reference>
<keyword evidence="2" id="KW-1185">Reference proteome</keyword>
<dbReference type="AlphaFoldDB" id="A0A6A6G6G2"/>
<evidence type="ECO:0000313" key="1">
    <source>
        <dbReference type="EMBL" id="KAF2221128.1"/>
    </source>
</evidence>
<protein>
    <submittedName>
        <fullName evidence="1">Uncharacterized protein</fullName>
    </submittedName>
</protein>
<name>A0A6A6G6G2_9PEZI</name>
<sequence length="237" mass="26659">MKAPGCSVRNDKELLKLAYNAKSLRYLYRDWPKYFNRRGYLGVFFKQNSPQSKSYTRKTRTTGERRKFASWRPVNGREVYAGFIDAPKNPDRILMSFTRTSGRAPKYGSEGTSARCGESIEGILEVRYPNSRPTRIGCARVDTSSLAPFFEDPNATQVNPAANIQELIDVLDAASPDVAIELMSVGLDAFTTDINSLVMLNTRYSHLNIKLTVLVSPYFAFPGVFKGSCEPRPVRHI</sequence>
<evidence type="ECO:0000313" key="2">
    <source>
        <dbReference type="Proteomes" id="UP000799538"/>
    </source>
</evidence>
<accession>A0A6A6G6G2</accession>
<proteinExistence type="predicted"/>
<dbReference type="Proteomes" id="UP000799538">
    <property type="component" value="Unassembled WGS sequence"/>
</dbReference>
<dbReference type="EMBL" id="ML992511">
    <property type="protein sequence ID" value="KAF2221128.1"/>
    <property type="molecule type" value="Genomic_DNA"/>
</dbReference>
<gene>
    <name evidence="1" type="ORF">BDZ85DRAFT_284019</name>
</gene>
<dbReference type="OrthoDB" id="3823086at2759"/>
<organism evidence="1 2">
    <name type="scientific">Elsinoe ampelina</name>
    <dbReference type="NCBI Taxonomy" id="302913"/>
    <lineage>
        <taxon>Eukaryota</taxon>
        <taxon>Fungi</taxon>
        <taxon>Dikarya</taxon>
        <taxon>Ascomycota</taxon>
        <taxon>Pezizomycotina</taxon>
        <taxon>Dothideomycetes</taxon>
        <taxon>Dothideomycetidae</taxon>
        <taxon>Myriangiales</taxon>
        <taxon>Elsinoaceae</taxon>
        <taxon>Elsinoe</taxon>
    </lineage>
</organism>